<dbReference type="InterPro" id="IPR003892">
    <property type="entry name" value="CUE"/>
</dbReference>
<dbReference type="InterPro" id="IPR041800">
    <property type="entry name" value="ASCC2_CUE"/>
</dbReference>
<dbReference type="InterPro" id="IPR009060">
    <property type="entry name" value="UBA-like_sf"/>
</dbReference>
<evidence type="ECO:0000313" key="4">
    <source>
        <dbReference type="Proteomes" id="UP001476247"/>
    </source>
</evidence>
<evidence type="ECO:0000256" key="1">
    <source>
        <dbReference type="SAM" id="MobiDB-lite"/>
    </source>
</evidence>
<dbReference type="PROSITE" id="PS51140">
    <property type="entry name" value="CUE"/>
    <property type="match status" value="1"/>
</dbReference>
<dbReference type="Pfam" id="PF02845">
    <property type="entry name" value="CUE"/>
    <property type="match status" value="1"/>
</dbReference>
<proteinExistence type="predicted"/>
<dbReference type="SMART" id="SM00546">
    <property type="entry name" value="CUE"/>
    <property type="match status" value="1"/>
</dbReference>
<dbReference type="CDD" id="cd14364">
    <property type="entry name" value="CUE_ASCC2"/>
    <property type="match status" value="1"/>
</dbReference>
<keyword evidence="4" id="KW-1185">Reference proteome</keyword>
<sequence>MLEFIPFIPSGTEGISETQWQLALHSWIFNLTELLNMPQDTFQSEVVSNTTLPSFIDQILNEQMNNESQPVDTNLIKYIFLLYSRLSSEPFSTELLDIERLCSFVIVYGETNIEQVRRIMNNTVNNSETLERNLVSTIESLVDSVQSMPNLLSNTKPLTTDVLDRAYVLVRVLDALLSSTIHLNIVKSSFDTLDEVLINCYRDLIPSLKNAVENDSSLESHAHLIKLSLVSTFNSFADMQFFIPLGYTSSVVDHHRLIEHDTKASFDTTISWMTDKLLGYLENSGLESSRNAFIDGPLIMDWEVEFCITEKLEFINQDKCDGAEERIEFLILSMEQVRDSNDGTGSWGDKYNAQKENRNVRKENHSGPVFQDVETTSKISQVHDLFPDLGDGFIEACLEANNNDVEVVIMQLLEDKLPESVSGLDRSMERKPLMSATETVSELIHLESEGYAEDNRNKENVLKSRHNIYDNDEFDIFTHRTVDTSKVYEGKKDKANADALLEDKTFIREEKKNVLKLVIDMYDDEYDDSYDDINDAGLPTLMESDDAVDIVRNKQAVENNTRTKTEKSESGSRNQPKGSEKSNKVPKGSEKSNQALKNSEKQKQAPKEKSSQAPKEKSNQTPKSSEKSNQVPKSSEKSKQGQKSTENSKQGPKGPDKPKQGPKDPSKKDSKKPASDSKDRSDKVKNKAQLGNHNRKANRDKKMASLGPPPS</sequence>
<comment type="caution">
    <text evidence="3">The sequence shown here is derived from an EMBL/GenBank/DDBJ whole genome shotgun (WGS) entry which is preliminary data.</text>
</comment>
<accession>A0ABP9XXB9</accession>
<evidence type="ECO:0000313" key="3">
    <source>
        <dbReference type="EMBL" id="GAA5798965.1"/>
    </source>
</evidence>
<feature type="domain" description="CUE" evidence="2">
    <location>
        <begin position="374"/>
        <end position="417"/>
    </location>
</feature>
<dbReference type="SUPFAM" id="SSF46934">
    <property type="entry name" value="UBA-like"/>
    <property type="match status" value="1"/>
</dbReference>
<feature type="compositionally biased region" description="Low complexity" evidence="1">
    <location>
        <begin position="641"/>
        <end position="653"/>
    </location>
</feature>
<feature type="compositionally biased region" description="Polar residues" evidence="1">
    <location>
        <begin position="619"/>
        <end position="632"/>
    </location>
</feature>
<dbReference type="EMBL" id="BAABUJ010000011">
    <property type="protein sequence ID" value="GAA5798965.1"/>
    <property type="molecule type" value="Genomic_DNA"/>
</dbReference>
<reference evidence="3 4" key="1">
    <citation type="submission" date="2024-04" db="EMBL/GenBank/DDBJ databases">
        <title>genome sequences of Mucor flavus KT1a and Helicostylum pulchrum KT1b strains isolation_sourced from the surface of a dry-aged beef.</title>
        <authorList>
            <person name="Toyotome T."/>
            <person name="Hosono M."/>
            <person name="Torimaru M."/>
            <person name="Fukuda K."/>
            <person name="Mikami N."/>
        </authorList>
    </citation>
    <scope>NUCLEOTIDE SEQUENCE [LARGE SCALE GENOMIC DNA]</scope>
    <source>
        <strain evidence="3 4">KT1b</strain>
    </source>
</reference>
<protein>
    <recommendedName>
        <fullName evidence="2">CUE domain-containing protein</fullName>
    </recommendedName>
</protein>
<evidence type="ECO:0000259" key="2">
    <source>
        <dbReference type="PROSITE" id="PS51140"/>
    </source>
</evidence>
<feature type="compositionally biased region" description="Basic and acidic residues" evidence="1">
    <location>
        <begin position="578"/>
        <end position="590"/>
    </location>
</feature>
<feature type="compositionally biased region" description="Basic and acidic residues" evidence="1">
    <location>
        <begin position="654"/>
        <end position="685"/>
    </location>
</feature>
<name>A0ABP9XXB9_9FUNG</name>
<gene>
    <name evidence="3" type="ORF">HPULCUR_004374</name>
</gene>
<dbReference type="Proteomes" id="UP001476247">
    <property type="component" value="Unassembled WGS sequence"/>
</dbReference>
<feature type="compositionally biased region" description="Basic and acidic residues" evidence="1">
    <location>
        <begin position="598"/>
        <end position="618"/>
    </location>
</feature>
<organism evidence="3 4">
    <name type="scientific">Helicostylum pulchrum</name>
    <dbReference type="NCBI Taxonomy" id="562976"/>
    <lineage>
        <taxon>Eukaryota</taxon>
        <taxon>Fungi</taxon>
        <taxon>Fungi incertae sedis</taxon>
        <taxon>Mucoromycota</taxon>
        <taxon>Mucoromycotina</taxon>
        <taxon>Mucoromycetes</taxon>
        <taxon>Mucorales</taxon>
        <taxon>Mucorineae</taxon>
        <taxon>Mucoraceae</taxon>
        <taxon>Helicostylum</taxon>
    </lineage>
</organism>
<dbReference type="Gene3D" id="1.10.8.10">
    <property type="entry name" value="DNA helicase RuvA subunit, C-terminal domain"/>
    <property type="match status" value="1"/>
</dbReference>
<feature type="region of interest" description="Disordered" evidence="1">
    <location>
        <begin position="553"/>
        <end position="711"/>
    </location>
</feature>
<dbReference type="InterPro" id="IPR052586">
    <property type="entry name" value="ASCC2"/>
</dbReference>
<dbReference type="PANTHER" id="PTHR21494:SF0">
    <property type="entry name" value="ACTIVATING SIGNAL COINTEGRATOR 1 COMPLEX SUBUNIT 2"/>
    <property type="match status" value="1"/>
</dbReference>
<dbReference type="PANTHER" id="PTHR21494">
    <property type="entry name" value="ACTIVATING SIGNAL COINTEGRATOR 1 COMPLEX SUBUNIT 2 ASC-1 COMPLEX SUBUNIT P100"/>
    <property type="match status" value="1"/>
</dbReference>
<feature type="compositionally biased region" description="Basic and acidic residues" evidence="1">
    <location>
        <begin position="561"/>
        <end position="570"/>
    </location>
</feature>